<gene>
    <name evidence="1" type="ORF">PMAYCL1PPCAC_04389</name>
</gene>
<feature type="non-terminal residue" evidence="1">
    <location>
        <position position="1"/>
    </location>
</feature>
<keyword evidence="2" id="KW-1185">Reference proteome</keyword>
<evidence type="ECO:0000313" key="1">
    <source>
        <dbReference type="EMBL" id="GMR34194.1"/>
    </source>
</evidence>
<protein>
    <submittedName>
        <fullName evidence="1">Uncharacterized protein</fullName>
    </submittedName>
</protein>
<dbReference type="Proteomes" id="UP001328107">
    <property type="component" value="Unassembled WGS sequence"/>
</dbReference>
<organism evidence="1 2">
    <name type="scientific">Pristionchus mayeri</name>
    <dbReference type="NCBI Taxonomy" id="1317129"/>
    <lineage>
        <taxon>Eukaryota</taxon>
        <taxon>Metazoa</taxon>
        <taxon>Ecdysozoa</taxon>
        <taxon>Nematoda</taxon>
        <taxon>Chromadorea</taxon>
        <taxon>Rhabditida</taxon>
        <taxon>Rhabditina</taxon>
        <taxon>Diplogasteromorpha</taxon>
        <taxon>Diplogasteroidea</taxon>
        <taxon>Neodiplogasteridae</taxon>
        <taxon>Pristionchus</taxon>
    </lineage>
</organism>
<accession>A0AAN4Z6F9</accession>
<dbReference type="AlphaFoldDB" id="A0AAN4Z6F9"/>
<reference evidence="2" key="1">
    <citation type="submission" date="2022-10" db="EMBL/GenBank/DDBJ databases">
        <title>Genome assembly of Pristionchus species.</title>
        <authorList>
            <person name="Yoshida K."/>
            <person name="Sommer R.J."/>
        </authorList>
    </citation>
    <scope>NUCLEOTIDE SEQUENCE [LARGE SCALE GENOMIC DNA]</scope>
    <source>
        <strain evidence="2">RS5460</strain>
    </source>
</reference>
<comment type="caution">
    <text evidence="1">The sequence shown here is derived from an EMBL/GenBank/DDBJ whole genome shotgun (WGS) entry which is preliminary data.</text>
</comment>
<name>A0AAN4Z6F9_9BILA</name>
<dbReference type="EMBL" id="BTRK01000001">
    <property type="protein sequence ID" value="GMR34194.1"/>
    <property type="molecule type" value="Genomic_DNA"/>
</dbReference>
<proteinExistence type="predicted"/>
<evidence type="ECO:0000313" key="2">
    <source>
        <dbReference type="Proteomes" id="UP001328107"/>
    </source>
</evidence>
<sequence length="100" mass="11403">QSTTFLMGARVEMLDPSETYRLAVRCFPWVEDPREKIVEQAYMQVACVAAKETTNLRQALGDVDFFGYPIIFEILATRWLAESELQFSAARLQGVIFLGH</sequence>
<feature type="non-terminal residue" evidence="1">
    <location>
        <position position="100"/>
    </location>
</feature>